<gene>
    <name evidence="1" type="ORF">D7X96_36075</name>
</gene>
<reference evidence="2" key="1">
    <citation type="submission" date="2018-09" db="EMBL/GenBank/DDBJ databases">
        <authorList>
            <person name="Livingstone P.G."/>
            <person name="Whitworth D.E."/>
        </authorList>
    </citation>
    <scope>NUCLEOTIDE SEQUENCE [LARGE SCALE GENOMIC DNA]</scope>
    <source>
        <strain evidence="2">AB047A</strain>
    </source>
</reference>
<proteinExistence type="predicted"/>
<dbReference type="PROSITE" id="PS51257">
    <property type="entry name" value="PROKAR_LIPOPROTEIN"/>
    <property type="match status" value="1"/>
</dbReference>
<dbReference type="OrthoDB" id="10013430at2"/>
<comment type="caution">
    <text evidence="1">The sequence shown here is derived from an EMBL/GenBank/DDBJ whole genome shotgun (WGS) entry which is preliminary data.</text>
</comment>
<evidence type="ECO:0000313" key="2">
    <source>
        <dbReference type="Proteomes" id="UP000282656"/>
    </source>
</evidence>
<accession>A0A3A8PRL8</accession>
<dbReference type="Proteomes" id="UP000282656">
    <property type="component" value="Unassembled WGS sequence"/>
</dbReference>
<dbReference type="AlphaFoldDB" id="A0A3A8PRL8"/>
<evidence type="ECO:0008006" key="3">
    <source>
        <dbReference type="Google" id="ProtNLM"/>
    </source>
</evidence>
<sequence>MDGFKGAIRTLAAGSLVALFAGCGGEAGQEDLTGAGANDSLATAEQAVCGPPADIWQQFVEKVYPPATVKAVAHASYYYTTTTFCDNDPDTDYVFVFRLNYSCNPDSLKWYSSDGWATTLLGDLNSRSPVATDDDVHVCIGDNHVNFLGVNSILQNMYVYVP</sequence>
<keyword evidence="2" id="KW-1185">Reference proteome</keyword>
<organism evidence="1 2">
    <name type="scientific">Corallococcus interemptor</name>
    <dbReference type="NCBI Taxonomy" id="2316720"/>
    <lineage>
        <taxon>Bacteria</taxon>
        <taxon>Pseudomonadati</taxon>
        <taxon>Myxococcota</taxon>
        <taxon>Myxococcia</taxon>
        <taxon>Myxococcales</taxon>
        <taxon>Cystobacterineae</taxon>
        <taxon>Myxococcaceae</taxon>
        <taxon>Corallococcus</taxon>
    </lineage>
</organism>
<name>A0A3A8PRL8_9BACT</name>
<evidence type="ECO:0000313" key="1">
    <source>
        <dbReference type="EMBL" id="RKH59003.1"/>
    </source>
</evidence>
<dbReference type="RefSeq" id="WP_120551633.1">
    <property type="nucleotide sequence ID" value="NZ_RAWM01000178.1"/>
</dbReference>
<protein>
    <recommendedName>
        <fullName evidence="3">Lipoprotein</fullName>
    </recommendedName>
</protein>
<dbReference type="EMBL" id="RAWM01000178">
    <property type="protein sequence ID" value="RKH59003.1"/>
    <property type="molecule type" value="Genomic_DNA"/>
</dbReference>